<sequence>MTEQLWSPAKVADVLIRAEDSGVAQTSILAEWDGLDLAAAYEAQDIALQMRISRGERVTGVKLGVTSKAKQRQVGVDSPSTAWLTDAMILPIGEPVPREKMRKKSPAPTTSSMTVTWSPSTSTRRRV</sequence>
<name>A0ABY1MFP7_RHORH</name>
<dbReference type="InterPro" id="IPR036663">
    <property type="entry name" value="Fumarylacetoacetase_C_sf"/>
</dbReference>
<dbReference type="SUPFAM" id="SSF56529">
    <property type="entry name" value="FAH"/>
    <property type="match status" value="1"/>
</dbReference>
<accession>A0ABY1MFP7</accession>
<comment type="caution">
    <text evidence="2">The sequence shown here is derived from an EMBL/GenBank/DDBJ whole genome shotgun (WGS) entry which is preliminary data.</text>
</comment>
<evidence type="ECO:0000313" key="3">
    <source>
        <dbReference type="Proteomes" id="UP000193566"/>
    </source>
</evidence>
<proteinExistence type="predicted"/>
<dbReference type="InterPro" id="IPR050772">
    <property type="entry name" value="Hydratase-Decarb/MhpD_sf"/>
</dbReference>
<evidence type="ECO:0000256" key="1">
    <source>
        <dbReference type="SAM" id="MobiDB-lite"/>
    </source>
</evidence>
<dbReference type="Proteomes" id="UP000193566">
    <property type="component" value="Unassembled WGS sequence"/>
</dbReference>
<dbReference type="EMBL" id="FXAV01000014">
    <property type="protein sequence ID" value="SMG54193.1"/>
    <property type="molecule type" value="Genomic_DNA"/>
</dbReference>
<dbReference type="PANTHER" id="PTHR30143:SF0">
    <property type="entry name" value="2-KETO-4-PENTENOATE HYDRATASE"/>
    <property type="match status" value="1"/>
</dbReference>
<dbReference type="PANTHER" id="PTHR30143">
    <property type="entry name" value="ACID HYDRATASE"/>
    <property type="match status" value="1"/>
</dbReference>
<gene>
    <name evidence="2" type="ORF">SAMN02745947_04262</name>
</gene>
<organism evidence="2 3">
    <name type="scientific">Rhodococcus rhodochrous J3</name>
    <dbReference type="NCBI Taxonomy" id="903528"/>
    <lineage>
        <taxon>Bacteria</taxon>
        <taxon>Bacillati</taxon>
        <taxon>Actinomycetota</taxon>
        <taxon>Actinomycetes</taxon>
        <taxon>Mycobacteriales</taxon>
        <taxon>Nocardiaceae</taxon>
        <taxon>Rhodococcus</taxon>
    </lineage>
</organism>
<evidence type="ECO:0000313" key="2">
    <source>
        <dbReference type="EMBL" id="SMG54193.1"/>
    </source>
</evidence>
<feature type="compositionally biased region" description="Polar residues" evidence="1">
    <location>
        <begin position="107"/>
        <end position="127"/>
    </location>
</feature>
<dbReference type="Gene3D" id="3.90.850.10">
    <property type="entry name" value="Fumarylacetoacetase-like, C-terminal domain"/>
    <property type="match status" value="1"/>
</dbReference>
<protein>
    <submittedName>
        <fullName evidence="2">2-oxo-3-hexenedioate decarboxylase</fullName>
    </submittedName>
</protein>
<feature type="region of interest" description="Disordered" evidence="1">
    <location>
        <begin position="94"/>
        <end position="127"/>
    </location>
</feature>
<reference evidence="2 3" key="1">
    <citation type="submission" date="2017-04" db="EMBL/GenBank/DDBJ databases">
        <authorList>
            <person name="Varghese N."/>
            <person name="Submissions S."/>
        </authorList>
    </citation>
    <scope>NUCLEOTIDE SEQUENCE [LARGE SCALE GENOMIC DNA]</scope>
    <source>
        <strain evidence="2 3">J3</strain>
    </source>
</reference>
<keyword evidence="3" id="KW-1185">Reference proteome</keyword>